<evidence type="ECO:0000313" key="7">
    <source>
        <dbReference type="EMBL" id="ABK42902.1"/>
    </source>
</evidence>
<dbReference type="PANTHER" id="PTHR43335:SF4">
    <property type="entry name" value="ABC TRANSPORTER, ATP-BINDING PROTEIN"/>
    <property type="match status" value="1"/>
</dbReference>
<dbReference type="CDD" id="cd03230">
    <property type="entry name" value="ABC_DR_subfamily_A"/>
    <property type="match status" value="1"/>
</dbReference>
<dbReference type="PROSITE" id="PS50893">
    <property type="entry name" value="ABC_TRANSPORTER_2"/>
    <property type="match status" value="1"/>
</dbReference>
<gene>
    <name evidence="7" type="ordered locus">Mmc1_0376</name>
</gene>
<evidence type="ECO:0000256" key="4">
    <source>
        <dbReference type="ARBA" id="ARBA00022840"/>
    </source>
</evidence>
<dbReference type="KEGG" id="mgm:Mmc1_0376"/>
<dbReference type="TCDB" id="3.A.1.132.3">
    <property type="family name" value="the atp-binding cassette (abc) superfamily"/>
</dbReference>
<dbReference type="PANTHER" id="PTHR43335">
    <property type="entry name" value="ABC TRANSPORTER, ATP-BINDING PROTEIN"/>
    <property type="match status" value="1"/>
</dbReference>
<evidence type="ECO:0000259" key="6">
    <source>
        <dbReference type="PROSITE" id="PS50893"/>
    </source>
</evidence>
<dbReference type="Gene3D" id="3.40.50.300">
    <property type="entry name" value="P-loop containing nucleotide triphosphate hydrolases"/>
    <property type="match status" value="1"/>
</dbReference>
<dbReference type="Pfam" id="PF00005">
    <property type="entry name" value="ABC_tran"/>
    <property type="match status" value="1"/>
</dbReference>
<dbReference type="InterPro" id="IPR003593">
    <property type="entry name" value="AAA+_ATPase"/>
</dbReference>
<dbReference type="GO" id="GO:0005524">
    <property type="term" value="F:ATP binding"/>
    <property type="evidence" value="ECO:0007669"/>
    <property type="project" value="UniProtKB-KW"/>
</dbReference>
<evidence type="ECO:0000256" key="2">
    <source>
        <dbReference type="ARBA" id="ARBA00022448"/>
    </source>
</evidence>
<feature type="region of interest" description="Disordered" evidence="5">
    <location>
        <begin position="1"/>
        <end position="20"/>
    </location>
</feature>
<reference evidence="8" key="1">
    <citation type="journal article" date="2009" name="Appl. Environ. Microbiol.">
        <title>Complete genome sequence of the chemolithoautotrophic marine magnetotactic coccus strain MC-1.</title>
        <authorList>
            <person name="Schubbe S."/>
            <person name="Williams T.J."/>
            <person name="Xie G."/>
            <person name="Kiss H.E."/>
            <person name="Brettin T.S."/>
            <person name="Martinez D."/>
            <person name="Ross C.A."/>
            <person name="Schuler D."/>
            <person name="Cox B.L."/>
            <person name="Nealson K.H."/>
            <person name="Bazylinski D.A."/>
        </authorList>
    </citation>
    <scope>NUCLEOTIDE SEQUENCE [LARGE SCALE GENOMIC DNA]</scope>
    <source>
        <strain evidence="8">ATCC BAA-1437 / JCM 17883 / MC-1</strain>
    </source>
</reference>
<dbReference type="Proteomes" id="UP000002586">
    <property type="component" value="Chromosome"/>
</dbReference>
<evidence type="ECO:0000256" key="3">
    <source>
        <dbReference type="ARBA" id="ARBA00022741"/>
    </source>
</evidence>
<dbReference type="HOGENOM" id="CLU_000604_1_2_5"/>
<comment type="similarity">
    <text evidence="1">Belongs to the ABC transporter superfamily.</text>
</comment>
<dbReference type="AlphaFoldDB" id="A0L4K9"/>
<evidence type="ECO:0000256" key="1">
    <source>
        <dbReference type="ARBA" id="ARBA00005417"/>
    </source>
</evidence>
<evidence type="ECO:0000256" key="5">
    <source>
        <dbReference type="SAM" id="MobiDB-lite"/>
    </source>
</evidence>
<dbReference type="InterPro" id="IPR027417">
    <property type="entry name" value="P-loop_NTPase"/>
</dbReference>
<keyword evidence="2" id="KW-0813">Transport</keyword>
<reference evidence="7 8" key="2">
    <citation type="journal article" date="2012" name="Int. J. Syst. Evol. Microbiol.">
        <title>Magnetococcus marinus gen. nov., sp. nov., a marine, magnetotactic bacterium that represents a novel lineage (Magnetococcaceae fam. nov.; Magnetococcales ord. nov.) at the base of the Alphaproteobacteria.</title>
        <authorList>
            <person name="Bazylinski D.A."/>
            <person name="Williams T.J."/>
            <person name="Lefevre C.T."/>
            <person name="Berg R.J."/>
            <person name="Zhang C.L."/>
            <person name="Bowser S.S."/>
            <person name="Dean A.J."/>
            <person name="Beveridge T.J."/>
        </authorList>
    </citation>
    <scope>NUCLEOTIDE SEQUENCE [LARGE SCALE GENOMIC DNA]</scope>
    <source>
        <strain evidence="8">ATCC BAA-1437 / JCM 17883 / MC-1</strain>
    </source>
</reference>
<evidence type="ECO:0000313" key="8">
    <source>
        <dbReference type="Proteomes" id="UP000002586"/>
    </source>
</evidence>
<keyword evidence="8" id="KW-1185">Reference proteome</keyword>
<protein>
    <submittedName>
        <fullName evidence="7">ABC transporter related protein</fullName>
    </submittedName>
</protein>
<keyword evidence="4" id="KW-0067">ATP-binding</keyword>
<proteinExistence type="inferred from homology"/>
<name>A0L4K9_MAGMM</name>
<dbReference type="GO" id="GO:0016887">
    <property type="term" value="F:ATP hydrolysis activity"/>
    <property type="evidence" value="ECO:0007669"/>
    <property type="project" value="InterPro"/>
</dbReference>
<dbReference type="InterPro" id="IPR003439">
    <property type="entry name" value="ABC_transporter-like_ATP-bd"/>
</dbReference>
<dbReference type="SMART" id="SM00382">
    <property type="entry name" value="AAA"/>
    <property type="match status" value="1"/>
</dbReference>
<sequence>MAPDRPFKANLIRKPDPLGSQPKTSLGDCMIEVSQLSRVYGDYTAVEACSFAIQRGEVVGLLGHNGAGKTTIMKMLTGFLEPTSGTILIDGLALNREANTVQGRIGYLPENCPVWPEMTVMAYLEYHADLRGIADIDKPRAIARAIRRTALQEKALAPIATLSRGYRQRVGVAQAILHDPDIIILDEPTNGLDPTQIRQMRDLIRELAKEATVILSTHILQEVQAVCERVLILKQGKLVVDATLATLQSGGRLRLTTAKTAQATLASQLESAQIESLPSTDGLYHYALNVPAQQTPQIAQAVVEGGLGLHGLHFEKQNLESLFAQINQQPQTHGEVGHG</sequence>
<organism evidence="7 8">
    <name type="scientific">Magnetococcus marinus (strain ATCC BAA-1437 / JCM 17883 / MC-1)</name>
    <dbReference type="NCBI Taxonomy" id="156889"/>
    <lineage>
        <taxon>Bacteria</taxon>
        <taxon>Pseudomonadati</taxon>
        <taxon>Pseudomonadota</taxon>
        <taxon>Magnetococcia</taxon>
        <taxon>Magnetococcales</taxon>
        <taxon>Magnetococcaceae</taxon>
        <taxon>Magnetococcus</taxon>
    </lineage>
</organism>
<accession>A0L4K9</accession>
<dbReference type="eggNOG" id="COG1131">
    <property type="taxonomic scope" value="Bacteria"/>
</dbReference>
<feature type="domain" description="ABC transporter" evidence="6">
    <location>
        <begin position="31"/>
        <end position="260"/>
    </location>
</feature>
<dbReference type="EMBL" id="CP000471">
    <property type="protein sequence ID" value="ABK42902.1"/>
    <property type="molecule type" value="Genomic_DNA"/>
</dbReference>
<keyword evidence="3" id="KW-0547">Nucleotide-binding</keyword>
<dbReference type="SUPFAM" id="SSF52540">
    <property type="entry name" value="P-loop containing nucleoside triphosphate hydrolases"/>
    <property type="match status" value="1"/>
</dbReference>
<dbReference type="STRING" id="156889.Mmc1_0376"/>